<evidence type="ECO:0000256" key="28">
    <source>
        <dbReference type="ARBA" id="ARBA00052514"/>
    </source>
</evidence>
<evidence type="ECO:0000256" key="27">
    <source>
        <dbReference type="ARBA" id="ARBA00052512"/>
    </source>
</evidence>
<comment type="catalytic activity">
    <reaction evidence="9">
        <text>2-(5Z,8Z,11Z,14Z-eicosatetraenoyl)-glycerol + H2O = glycerol + (5Z,8Z,11Z,14Z)-eicosatetraenoate + H(+)</text>
        <dbReference type="Rhea" id="RHEA:26132"/>
        <dbReference type="ChEBI" id="CHEBI:15377"/>
        <dbReference type="ChEBI" id="CHEBI:15378"/>
        <dbReference type="ChEBI" id="CHEBI:17754"/>
        <dbReference type="ChEBI" id="CHEBI:32395"/>
        <dbReference type="ChEBI" id="CHEBI:52392"/>
    </reaction>
    <physiologicalReaction direction="left-to-right" evidence="9">
        <dbReference type="Rhea" id="RHEA:26133"/>
    </physiologicalReaction>
</comment>
<dbReference type="GO" id="GO:0009062">
    <property type="term" value="P:fatty acid catabolic process"/>
    <property type="evidence" value="ECO:0007669"/>
    <property type="project" value="TreeGrafter"/>
</dbReference>
<evidence type="ECO:0000256" key="26">
    <source>
        <dbReference type="ARBA" id="ARBA00052458"/>
    </source>
</evidence>
<evidence type="ECO:0000256" key="18">
    <source>
        <dbReference type="ARBA" id="ARBA00051311"/>
    </source>
</evidence>
<dbReference type="CTD" id="2166"/>
<evidence type="ECO:0000256" key="10">
    <source>
        <dbReference type="ARBA" id="ARBA00048052"/>
    </source>
</evidence>
<dbReference type="InterPro" id="IPR052096">
    <property type="entry name" value="Endocannabinoid_amidase"/>
</dbReference>
<keyword evidence="5 41" id="KW-0378">Hydrolase</keyword>
<evidence type="ECO:0000256" key="31">
    <source>
        <dbReference type="ARBA" id="ARBA00052818"/>
    </source>
</evidence>
<dbReference type="KEGG" id="hai:109373802"/>
<comment type="catalytic activity">
    <reaction evidence="23">
        <text>N-(9Z-octadecenoyl)-taurine + H2O = taurine + (9Z)-octadecenoate</text>
        <dbReference type="Rhea" id="RHEA:63148"/>
        <dbReference type="ChEBI" id="CHEBI:15377"/>
        <dbReference type="ChEBI" id="CHEBI:30823"/>
        <dbReference type="ChEBI" id="CHEBI:146191"/>
        <dbReference type="ChEBI" id="CHEBI:507393"/>
    </reaction>
    <physiologicalReaction direction="left-to-right" evidence="23">
        <dbReference type="Rhea" id="RHEA:63149"/>
    </physiologicalReaction>
</comment>
<comment type="catalytic activity">
    <reaction evidence="21">
        <text>N-tetracosanoyl-taurine + H2O = tetracosanoate + taurine</text>
        <dbReference type="Rhea" id="RHEA:63140"/>
        <dbReference type="ChEBI" id="CHEBI:15377"/>
        <dbReference type="ChEBI" id="CHEBI:31014"/>
        <dbReference type="ChEBI" id="CHEBI:132049"/>
        <dbReference type="ChEBI" id="CHEBI:507393"/>
    </reaction>
    <physiologicalReaction direction="left-to-right" evidence="21">
        <dbReference type="Rhea" id="RHEA:63141"/>
    </physiologicalReaction>
</comment>
<comment type="catalytic activity">
    <reaction evidence="27">
        <text>(6Z)-octadecenamide + H2O = (6Z)-octadecenoate + NH4(+)</text>
        <dbReference type="Rhea" id="RHEA:63008"/>
        <dbReference type="ChEBI" id="CHEBI:15377"/>
        <dbReference type="ChEBI" id="CHEBI:28938"/>
        <dbReference type="ChEBI" id="CHEBI:32375"/>
        <dbReference type="ChEBI" id="CHEBI:146168"/>
    </reaction>
    <physiologicalReaction direction="left-to-right" evidence="27">
        <dbReference type="Rhea" id="RHEA:63009"/>
    </physiologicalReaction>
</comment>
<evidence type="ECO:0000256" key="29">
    <source>
        <dbReference type="ARBA" id="ARBA00052634"/>
    </source>
</evidence>
<comment type="catalytic activity">
    <reaction evidence="30">
        <text>N-(5Z,8Z,11Z,14Z)-eicosatetraenoyl-glycine + H2O = (5Z,8Z,11Z,14Z)-eicosatetraenoate + glycine</text>
        <dbReference type="Rhea" id="RHEA:64108"/>
        <dbReference type="ChEBI" id="CHEBI:15377"/>
        <dbReference type="ChEBI" id="CHEBI:32395"/>
        <dbReference type="ChEBI" id="CHEBI:57305"/>
        <dbReference type="ChEBI" id="CHEBI:59002"/>
    </reaction>
    <physiologicalReaction direction="left-to-right" evidence="30">
        <dbReference type="Rhea" id="RHEA:64109"/>
    </physiologicalReaction>
</comment>
<comment type="catalytic activity">
    <reaction evidence="31">
        <text>(11Z,14Z,17Z)-eicosatrienamide + H2O = (11Z,14Z,17Z)-eicosatrienoate + NH4(+)</text>
        <dbReference type="Rhea" id="RHEA:63000"/>
        <dbReference type="ChEBI" id="CHEBI:15377"/>
        <dbReference type="ChEBI" id="CHEBI:28938"/>
        <dbReference type="ChEBI" id="CHEBI:77223"/>
        <dbReference type="ChEBI" id="CHEBI:146164"/>
    </reaction>
    <physiologicalReaction direction="left-to-right" evidence="31">
        <dbReference type="Rhea" id="RHEA:63001"/>
    </physiologicalReaction>
</comment>
<evidence type="ECO:0000256" key="25">
    <source>
        <dbReference type="ARBA" id="ARBA00052426"/>
    </source>
</evidence>
<evidence type="ECO:0000256" key="19">
    <source>
        <dbReference type="ARBA" id="ARBA00051346"/>
    </source>
</evidence>
<dbReference type="GeneID" id="109373802"/>
<evidence type="ECO:0000256" key="6">
    <source>
        <dbReference type="ARBA" id="ARBA00022963"/>
    </source>
</evidence>
<comment type="catalytic activity">
    <reaction evidence="18">
        <text>(11Z)-eicosenamide + H2O = (11Z)-eicosenoate + NH4(+)</text>
        <dbReference type="Rhea" id="RHEA:63120"/>
        <dbReference type="ChEBI" id="CHEBI:15377"/>
        <dbReference type="ChEBI" id="CHEBI:28938"/>
        <dbReference type="ChEBI" id="CHEBI:32426"/>
        <dbReference type="ChEBI" id="CHEBI:146167"/>
    </reaction>
    <physiologicalReaction direction="left-to-right" evidence="18">
        <dbReference type="Rhea" id="RHEA:63121"/>
    </physiologicalReaction>
</comment>
<evidence type="ECO:0000256" key="33">
    <source>
        <dbReference type="ARBA" id="ARBA00052906"/>
    </source>
</evidence>
<comment type="catalytic activity">
    <reaction evidence="28">
        <text>N-(15Z-tetracosenoyl)-taurine + H2O = (15Z)-tetracosenoate + taurine</text>
        <dbReference type="Rhea" id="RHEA:63160"/>
        <dbReference type="ChEBI" id="CHEBI:15377"/>
        <dbReference type="ChEBI" id="CHEBI:32392"/>
        <dbReference type="ChEBI" id="CHEBI:146198"/>
        <dbReference type="ChEBI" id="CHEBI:507393"/>
    </reaction>
    <physiologicalReaction direction="left-to-right" evidence="28">
        <dbReference type="Rhea" id="RHEA:63161"/>
    </physiologicalReaction>
</comment>
<evidence type="ECO:0000256" key="12">
    <source>
        <dbReference type="ARBA" id="ARBA00050294"/>
    </source>
</evidence>
<comment type="catalytic activity">
    <reaction evidence="12">
        <text>N-(5Z,8Z,11Z,14Z-eicosatetraenoyl)-L-serine + H2O = (5Z,8Z,11Z,14Z)-eicosatetraenoate + L-serine</text>
        <dbReference type="Rhea" id="RHEA:64116"/>
        <dbReference type="ChEBI" id="CHEBI:15377"/>
        <dbReference type="ChEBI" id="CHEBI:32395"/>
        <dbReference type="ChEBI" id="CHEBI:33384"/>
        <dbReference type="ChEBI" id="CHEBI:149697"/>
    </reaction>
    <physiologicalReaction direction="left-to-right" evidence="12">
        <dbReference type="Rhea" id="RHEA:64117"/>
    </physiologicalReaction>
</comment>
<comment type="catalytic activity">
    <reaction evidence="26">
        <text>N-docosanoyl-ethanolamine + H2O = docosanoate + ethanolamine</text>
        <dbReference type="Rhea" id="RHEA:63128"/>
        <dbReference type="ChEBI" id="CHEBI:15377"/>
        <dbReference type="ChEBI" id="CHEBI:23858"/>
        <dbReference type="ChEBI" id="CHEBI:57603"/>
        <dbReference type="ChEBI" id="CHEBI:146186"/>
    </reaction>
    <physiologicalReaction direction="left-to-right" evidence="26">
        <dbReference type="Rhea" id="RHEA:63129"/>
    </physiologicalReaction>
</comment>
<evidence type="ECO:0000256" key="2">
    <source>
        <dbReference type="ARBA" id="ARBA00009199"/>
    </source>
</evidence>
<dbReference type="PANTHER" id="PTHR45847:SF3">
    <property type="entry name" value="FATTY-ACID AMIDE HYDROLASE 1"/>
    <property type="match status" value="1"/>
</dbReference>
<evidence type="ECO:0000313" key="41">
    <source>
        <dbReference type="RefSeq" id="XP_019483514.1"/>
    </source>
</evidence>
<comment type="catalytic activity">
    <reaction evidence="14">
        <text>1-O-methyl-(5Z,8Z,11Z,14Z)-eicosatetraenoate + H2O = methanol + (5Z,8Z,11Z,14Z)-eicosatetraenoate + H(+)</text>
        <dbReference type="Rhea" id="RHEA:63052"/>
        <dbReference type="ChEBI" id="CHEBI:15377"/>
        <dbReference type="ChEBI" id="CHEBI:15378"/>
        <dbReference type="ChEBI" id="CHEBI:17790"/>
        <dbReference type="ChEBI" id="CHEBI:32395"/>
        <dbReference type="ChEBI" id="CHEBI:78033"/>
    </reaction>
    <physiologicalReaction direction="left-to-right" evidence="14">
        <dbReference type="Rhea" id="RHEA:63053"/>
    </physiologicalReaction>
</comment>
<comment type="catalytic activity">
    <reaction evidence="16">
        <text>N-(15Z-tetracosenoyl)-ethanolamine + H2O = (15Z)-tetracosenoate + ethanolamine</text>
        <dbReference type="Rhea" id="RHEA:63144"/>
        <dbReference type="ChEBI" id="CHEBI:15377"/>
        <dbReference type="ChEBI" id="CHEBI:32392"/>
        <dbReference type="ChEBI" id="CHEBI:57603"/>
        <dbReference type="ChEBI" id="CHEBI:146187"/>
    </reaction>
    <physiologicalReaction direction="left-to-right" evidence="16">
        <dbReference type="Rhea" id="RHEA:63145"/>
    </physiologicalReaction>
</comment>
<comment type="catalytic activity">
    <reaction evidence="8">
        <text>(9Z)-octadecenoate + glycine = N-(9Z-octadecenoyl)glycine + H2O</text>
        <dbReference type="Rhea" id="RHEA:51316"/>
        <dbReference type="ChEBI" id="CHEBI:15377"/>
        <dbReference type="ChEBI" id="CHEBI:30823"/>
        <dbReference type="ChEBI" id="CHEBI:57305"/>
        <dbReference type="ChEBI" id="CHEBI:133992"/>
    </reaction>
    <physiologicalReaction direction="right-to-left" evidence="8">
        <dbReference type="Rhea" id="RHEA:51318"/>
    </physiologicalReaction>
</comment>
<dbReference type="Pfam" id="PF01425">
    <property type="entry name" value="Amidase"/>
    <property type="match status" value="2"/>
</dbReference>
<evidence type="ECO:0000256" key="30">
    <source>
        <dbReference type="ARBA" id="ARBA00052709"/>
    </source>
</evidence>
<comment type="catalytic activity">
    <reaction evidence="19">
        <text>N-(9Z-hexadecenoyl) ethanolamine + H2O = (9Z)-hexadecenoate + ethanolamine</text>
        <dbReference type="Rhea" id="RHEA:35563"/>
        <dbReference type="ChEBI" id="CHEBI:15377"/>
        <dbReference type="ChEBI" id="CHEBI:32372"/>
        <dbReference type="ChEBI" id="CHEBI:57603"/>
        <dbReference type="ChEBI" id="CHEBI:71465"/>
    </reaction>
    <physiologicalReaction direction="left-to-right" evidence="19">
        <dbReference type="Rhea" id="RHEA:35564"/>
    </physiologicalReaction>
</comment>
<comment type="catalytic activity">
    <reaction evidence="13">
        <text>(11Z,14Z)-eicosadienamide + H2O = (11Z,14Z)-eicosadienoate + NH4(+)</text>
        <dbReference type="Rhea" id="RHEA:63004"/>
        <dbReference type="ChEBI" id="CHEBI:15377"/>
        <dbReference type="ChEBI" id="CHEBI:28938"/>
        <dbReference type="ChEBI" id="CHEBI:77220"/>
        <dbReference type="ChEBI" id="CHEBI:146165"/>
    </reaction>
    <physiologicalReaction direction="left-to-right" evidence="13">
        <dbReference type="Rhea" id="RHEA:63005"/>
    </physiologicalReaction>
</comment>
<comment type="catalytic activity">
    <reaction evidence="33">
        <text>(15Z)-tetracosenamide + H2O = (15Z)-tetracosenoate + NH4(+)</text>
        <dbReference type="Rhea" id="RHEA:63028"/>
        <dbReference type="ChEBI" id="CHEBI:15377"/>
        <dbReference type="ChEBI" id="CHEBI:28938"/>
        <dbReference type="ChEBI" id="CHEBI:32392"/>
        <dbReference type="ChEBI" id="CHEBI:146166"/>
    </reaction>
    <physiologicalReaction direction="left-to-right" evidence="33">
        <dbReference type="Rhea" id="RHEA:63029"/>
    </physiologicalReaction>
</comment>
<dbReference type="GO" id="GO:0017064">
    <property type="term" value="F:fatty acid amide hydrolase activity"/>
    <property type="evidence" value="ECO:0007669"/>
    <property type="project" value="UniProtKB-EC"/>
</dbReference>
<accession>A0A8B7Q418</accession>
<keyword evidence="38" id="KW-0812">Transmembrane</keyword>
<dbReference type="GO" id="GO:0004040">
    <property type="term" value="F:amidase activity"/>
    <property type="evidence" value="ECO:0007669"/>
    <property type="project" value="TreeGrafter"/>
</dbReference>
<feature type="transmembrane region" description="Helical" evidence="38">
    <location>
        <begin position="6"/>
        <end position="29"/>
    </location>
</feature>
<keyword evidence="6" id="KW-0442">Lipid degradation</keyword>
<evidence type="ECO:0000256" key="24">
    <source>
        <dbReference type="ARBA" id="ARBA00052337"/>
    </source>
</evidence>
<evidence type="ECO:0000256" key="36">
    <source>
        <dbReference type="ARBA" id="ARBA00077157"/>
    </source>
</evidence>
<feature type="domain" description="Amidase" evidence="39">
    <location>
        <begin position="110"/>
        <end position="398"/>
    </location>
</feature>
<evidence type="ECO:0000256" key="22">
    <source>
        <dbReference type="ARBA" id="ARBA00051914"/>
    </source>
</evidence>
<comment type="catalytic activity">
    <reaction evidence="15">
        <text>tetradecamide + H2O = tetradecanoate + NH4(+)</text>
        <dbReference type="Rhea" id="RHEA:62992"/>
        <dbReference type="ChEBI" id="CHEBI:15377"/>
        <dbReference type="ChEBI" id="CHEBI:28938"/>
        <dbReference type="ChEBI" id="CHEBI:30807"/>
        <dbReference type="ChEBI" id="CHEBI:137125"/>
    </reaction>
    <physiologicalReaction direction="left-to-right" evidence="15">
        <dbReference type="Rhea" id="RHEA:62993"/>
    </physiologicalReaction>
</comment>
<evidence type="ECO:0000256" key="11">
    <source>
        <dbReference type="ARBA" id="ARBA00048606"/>
    </source>
</evidence>
<organism evidence="40 41">
    <name type="scientific">Hipposideros armiger</name>
    <name type="common">Great Himalayan leaf-nosed bat</name>
    <dbReference type="NCBI Taxonomy" id="186990"/>
    <lineage>
        <taxon>Eukaryota</taxon>
        <taxon>Metazoa</taxon>
        <taxon>Chordata</taxon>
        <taxon>Craniata</taxon>
        <taxon>Vertebrata</taxon>
        <taxon>Euteleostomi</taxon>
        <taxon>Mammalia</taxon>
        <taxon>Eutheria</taxon>
        <taxon>Laurasiatheria</taxon>
        <taxon>Chiroptera</taxon>
        <taxon>Yinpterochiroptera</taxon>
        <taxon>Rhinolophoidea</taxon>
        <taxon>Hipposideridae</taxon>
        <taxon>Hipposideros</taxon>
    </lineage>
</organism>
<evidence type="ECO:0000256" key="23">
    <source>
        <dbReference type="ARBA" id="ARBA00052289"/>
    </source>
</evidence>
<comment type="catalytic activity">
    <reaction evidence="1">
        <text>(9Z)-octadecenamide + H2O = (9Z)-octadecenoate + NH4(+)</text>
        <dbReference type="Rhea" id="RHEA:26506"/>
        <dbReference type="ChEBI" id="CHEBI:15377"/>
        <dbReference type="ChEBI" id="CHEBI:28938"/>
        <dbReference type="ChEBI" id="CHEBI:30823"/>
        <dbReference type="ChEBI" id="CHEBI:116314"/>
        <dbReference type="EC" id="3.5.1.99"/>
    </reaction>
    <physiologicalReaction direction="left-to-right" evidence="1">
        <dbReference type="Rhea" id="RHEA:26507"/>
    </physiologicalReaction>
</comment>
<evidence type="ECO:0000256" key="20">
    <source>
        <dbReference type="ARBA" id="ARBA00051454"/>
    </source>
</evidence>
<evidence type="ECO:0000256" key="14">
    <source>
        <dbReference type="ARBA" id="ARBA00050481"/>
    </source>
</evidence>
<evidence type="ECO:0000256" key="16">
    <source>
        <dbReference type="ARBA" id="ARBA00050992"/>
    </source>
</evidence>
<evidence type="ECO:0000256" key="8">
    <source>
        <dbReference type="ARBA" id="ARBA00047450"/>
    </source>
</evidence>
<dbReference type="RefSeq" id="XP_019483514.1">
    <property type="nucleotide sequence ID" value="XM_019627969.1"/>
</dbReference>
<dbReference type="FunFam" id="3.90.1300.10:FF:000001">
    <property type="entry name" value="Fatty-acid amide hydrolase 1"/>
    <property type="match status" value="1"/>
</dbReference>
<evidence type="ECO:0000256" key="32">
    <source>
        <dbReference type="ARBA" id="ARBA00052857"/>
    </source>
</evidence>
<comment type="catalytic activity">
    <reaction evidence="25">
        <text>(9Z,12Z)-octadecadienamide + H2O = (9Z,12Z)-octadecadienoate + NH4(+)</text>
        <dbReference type="Rhea" id="RHEA:63020"/>
        <dbReference type="ChEBI" id="CHEBI:15377"/>
        <dbReference type="ChEBI" id="CHEBI:28938"/>
        <dbReference type="ChEBI" id="CHEBI:30245"/>
        <dbReference type="ChEBI" id="CHEBI:82984"/>
    </reaction>
    <physiologicalReaction direction="left-to-right" evidence="25">
        <dbReference type="Rhea" id="RHEA:63021"/>
    </physiologicalReaction>
</comment>
<dbReference type="InterPro" id="IPR020556">
    <property type="entry name" value="Amidase_CS"/>
</dbReference>
<evidence type="ECO:0000259" key="39">
    <source>
        <dbReference type="Pfam" id="PF01425"/>
    </source>
</evidence>
<gene>
    <name evidence="41" type="primary">FAAH</name>
</gene>
<evidence type="ECO:0000256" key="34">
    <source>
        <dbReference type="ARBA" id="ARBA00073178"/>
    </source>
</evidence>
<comment type="similarity">
    <text evidence="2">Belongs to the amidase family.</text>
</comment>
<proteinExistence type="inferred from homology"/>
<keyword evidence="4" id="KW-0597">Phosphoprotein</keyword>
<evidence type="ECO:0000256" key="9">
    <source>
        <dbReference type="ARBA" id="ARBA00047476"/>
    </source>
</evidence>
<dbReference type="InterPro" id="IPR023631">
    <property type="entry name" value="Amidase_dom"/>
</dbReference>
<dbReference type="EC" id="3.5.1.99" evidence="3"/>
<dbReference type="SUPFAM" id="SSF75304">
    <property type="entry name" value="Amidase signature (AS) enzymes"/>
    <property type="match status" value="1"/>
</dbReference>
<comment type="catalytic activity">
    <reaction evidence="10">
        <text>N-(9Z-octadecenoyl) ethanolamine + H2O = ethanolamine + (9Z)-octadecenoate</text>
        <dbReference type="Rhea" id="RHEA:45060"/>
        <dbReference type="ChEBI" id="CHEBI:15377"/>
        <dbReference type="ChEBI" id="CHEBI:30823"/>
        <dbReference type="ChEBI" id="CHEBI:57603"/>
        <dbReference type="ChEBI" id="CHEBI:71466"/>
    </reaction>
    <physiologicalReaction direction="left-to-right" evidence="10">
        <dbReference type="Rhea" id="RHEA:45061"/>
    </physiologicalReaction>
</comment>
<feature type="domain" description="Amidase" evidence="39">
    <location>
        <begin position="409"/>
        <end position="527"/>
    </location>
</feature>
<evidence type="ECO:0000256" key="15">
    <source>
        <dbReference type="ARBA" id="ARBA00050766"/>
    </source>
</evidence>
<comment type="catalytic activity">
    <reaction evidence="17">
        <text>(5Z,8Z,11Z,14Z)-eicosatetraenamide + H2O = (5Z,8Z,11Z,14Z)-eicosatetraenoate + NH4(+)</text>
        <dbReference type="Rhea" id="RHEA:63016"/>
        <dbReference type="ChEBI" id="CHEBI:15377"/>
        <dbReference type="ChEBI" id="CHEBI:28938"/>
        <dbReference type="ChEBI" id="CHEBI:32395"/>
        <dbReference type="ChEBI" id="CHEBI:137830"/>
    </reaction>
    <physiologicalReaction direction="left-to-right" evidence="17">
        <dbReference type="Rhea" id="RHEA:63017"/>
    </physiologicalReaction>
</comment>
<evidence type="ECO:0000256" key="38">
    <source>
        <dbReference type="SAM" id="Phobius"/>
    </source>
</evidence>
<evidence type="ECO:0000256" key="37">
    <source>
        <dbReference type="ARBA" id="ARBA00077216"/>
    </source>
</evidence>
<evidence type="ECO:0000256" key="1">
    <source>
        <dbReference type="ARBA" id="ARBA00000208"/>
    </source>
</evidence>
<evidence type="ECO:0000256" key="4">
    <source>
        <dbReference type="ARBA" id="ARBA00022553"/>
    </source>
</evidence>
<keyword evidence="40" id="KW-1185">Reference proteome</keyword>
<dbReference type="Gene3D" id="3.90.1300.10">
    <property type="entry name" value="Amidase signature (AS) domain"/>
    <property type="match status" value="1"/>
</dbReference>
<comment type="catalytic activity">
    <reaction evidence="29">
        <text>N-tricosanoyl-taurine + H2O = tricosanoate + taurine</text>
        <dbReference type="Rhea" id="RHEA:63164"/>
        <dbReference type="ChEBI" id="CHEBI:15377"/>
        <dbReference type="ChEBI" id="CHEBI:79007"/>
        <dbReference type="ChEBI" id="CHEBI:146197"/>
        <dbReference type="ChEBI" id="CHEBI:507393"/>
    </reaction>
    <physiologicalReaction direction="left-to-right" evidence="29">
        <dbReference type="Rhea" id="RHEA:63165"/>
    </physiologicalReaction>
</comment>
<comment type="catalytic activity">
    <reaction evidence="20">
        <text>N-octadecanoyl ethanolamine + H2O = octadecanoate + ethanolamine</text>
        <dbReference type="Rhea" id="RHEA:63124"/>
        <dbReference type="ChEBI" id="CHEBI:15377"/>
        <dbReference type="ChEBI" id="CHEBI:25629"/>
        <dbReference type="ChEBI" id="CHEBI:57603"/>
        <dbReference type="ChEBI" id="CHEBI:85299"/>
    </reaction>
    <physiologicalReaction direction="left-to-right" evidence="20">
        <dbReference type="Rhea" id="RHEA:63125"/>
    </physiologicalReaction>
</comment>
<comment type="catalytic activity">
    <reaction evidence="11">
        <text>N-(5Z,8Z,11Z,14Z-eicosatetraenoyl)-ethanolamine + H2O = ethanolamine + (5Z,8Z,11Z,14Z)-eicosatetraenoate</text>
        <dbReference type="Rhea" id="RHEA:26136"/>
        <dbReference type="ChEBI" id="CHEBI:2700"/>
        <dbReference type="ChEBI" id="CHEBI:15377"/>
        <dbReference type="ChEBI" id="CHEBI:32395"/>
        <dbReference type="ChEBI" id="CHEBI:57603"/>
        <dbReference type="EC" id="3.5.1.99"/>
    </reaction>
    <physiologicalReaction direction="left-to-right" evidence="11">
        <dbReference type="Rhea" id="RHEA:26137"/>
    </physiologicalReaction>
</comment>
<keyword evidence="38" id="KW-1133">Transmembrane helix</keyword>
<comment type="catalytic activity">
    <reaction evidence="22">
        <text>N-docosanoyl-taurine + H2O = docosanoate + taurine</text>
        <dbReference type="Rhea" id="RHEA:63156"/>
        <dbReference type="ChEBI" id="CHEBI:15377"/>
        <dbReference type="ChEBI" id="CHEBI:23858"/>
        <dbReference type="ChEBI" id="CHEBI:146196"/>
        <dbReference type="ChEBI" id="CHEBI:507393"/>
    </reaction>
    <physiologicalReaction direction="left-to-right" evidence="22">
        <dbReference type="Rhea" id="RHEA:63157"/>
    </physiologicalReaction>
</comment>
<protein>
    <recommendedName>
        <fullName evidence="34">Fatty-acid amide hydrolase 1</fullName>
        <ecNumber evidence="3">3.5.1.99</ecNumber>
    </recommendedName>
    <alternativeName>
        <fullName evidence="37">Anandamide amidohydrolase 1</fullName>
    </alternativeName>
    <alternativeName>
        <fullName evidence="35">Fatty acid ester hydrolase</fullName>
    </alternativeName>
    <alternativeName>
        <fullName evidence="36">Oleamide hydrolase 1</fullName>
    </alternativeName>
</protein>
<dbReference type="OrthoDB" id="6428749at2759"/>
<sequence>MVVDELLTALSGVSGAALACCFMAAAVALHWSGRRTARGAATRARQRQQAALESMDKAAQRFRLQVTVEVGEASGGGTPSSTYSCPDSWRGLVPALPWVICQQGFLFWISSAWEVNKGTNCVTTYLADCETQLSQAPKQGLLYGVPVSLKECFSYKGQNSTLGLSLNEGVPAECDSVVVQVLKLQGAVPFVHTNVPQSMLSYDCSNPLFGQSTNPWKSSKSPGGSSGGEGALIGAGGSPLGLGTDIGGSIRFPSSFCGICGLKPTGNRLSKIGLKSCVYGQVAVQLSVGPMARDVESLALCMRALLCEDMFRLDPTVPPLPFKEEVYTSSRPLRVGYYETDNYTMPTPAMKRAVLETKQSLEAAGHTLVPFLPSNIPYALETLSIGGLFSDGGTTFLQSLPLPRSVEKLWELQHEIELYRNSVIAQWRALDLDVLLTPMLGPAMDLNVPGRATGAVSYTLLYNCLDFPAGVVPVTTVTVEDEAQMEHYRGYFGDIWDKVLQKGMKKSVGLPVAVQCVALPWQEELCLRFMREVERLMTPEKRPF</sequence>
<comment type="catalytic activity">
    <reaction evidence="24">
        <text>(9Z,12Z,15Z)-octadecatrienamide + H2O = (9Z,12Z,15Z)-octadecatrienoate + NH4(+)</text>
        <dbReference type="Rhea" id="RHEA:62976"/>
        <dbReference type="ChEBI" id="CHEBI:15377"/>
        <dbReference type="ChEBI" id="CHEBI:28938"/>
        <dbReference type="ChEBI" id="CHEBI:32387"/>
        <dbReference type="ChEBI" id="CHEBI:142684"/>
    </reaction>
    <physiologicalReaction direction="left-to-right" evidence="24">
        <dbReference type="Rhea" id="RHEA:62977"/>
    </physiologicalReaction>
</comment>
<dbReference type="AlphaFoldDB" id="A0A8B7Q418"/>
<evidence type="ECO:0000256" key="3">
    <source>
        <dbReference type="ARBA" id="ARBA00012112"/>
    </source>
</evidence>
<evidence type="ECO:0000256" key="35">
    <source>
        <dbReference type="ARBA" id="ARBA00077111"/>
    </source>
</evidence>
<keyword evidence="38" id="KW-0472">Membrane</keyword>
<dbReference type="Proteomes" id="UP000694851">
    <property type="component" value="Unplaced"/>
</dbReference>
<evidence type="ECO:0000313" key="40">
    <source>
        <dbReference type="Proteomes" id="UP000694851"/>
    </source>
</evidence>
<dbReference type="PANTHER" id="PTHR45847">
    <property type="entry name" value="FATTY ACID AMIDE HYDROLASE"/>
    <property type="match status" value="1"/>
</dbReference>
<evidence type="ECO:0000256" key="21">
    <source>
        <dbReference type="ARBA" id="ARBA00051492"/>
    </source>
</evidence>
<name>A0A8B7Q418_HIPAR</name>
<dbReference type="InterPro" id="IPR036928">
    <property type="entry name" value="AS_sf"/>
</dbReference>
<evidence type="ECO:0000256" key="5">
    <source>
        <dbReference type="ARBA" id="ARBA00022801"/>
    </source>
</evidence>
<keyword evidence="7" id="KW-0443">Lipid metabolism</keyword>
<reference evidence="41" key="1">
    <citation type="submission" date="2025-08" db="UniProtKB">
        <authorList>
            <consortium name="RefSeq"/>
        </authorList>
    </citation>
    <scope>IDENTIFICATION</scope>
    <source>
        <tissue evidence="41">Muscle</tissue>
    </source>
</reference>
<evidence type="ECO:0000256" key="7">
    <source>
        <dbReference type="ARBA" id="ARBA00023098"/>
    </source>
</evidence>
<dbReference type="PROSITE" id="PS00571">
    <property type="entry name" value="AMIDASES"/>
    <property type="match status" value="1"/>
</dbReference>
<comment type="catalytic activity">
    <reaction evidence="32">
        <text>(8Z,11Z,14Z)-eicosatrienamide + H2O = (8Z,11Z,14Z)-eicosatrienoate + NH4(+)</text>
        <dbReference type="Rhea" id="RHEA:62996"/>
        <dbReference type="ChEBI" id="CHEBI:15377"/>
        <dbReference type="ChEBI" id="CHEBI:28938"/>
        <dbReference type="ChEBI" id="CHEBI:71589"/>
        <dbReference type="ChEBI" id="CHEBI:146163"/>
    </reaction>
    <physiologicalReaction direction="left-to-right" evidence="32">
        <dbReference type="Rhea" id="RHEA:62997"/>
    </physiologicalReaction>
</comment>
<evidence type="ECO:0000256" key="17">
    <source>
        <dbReference type="ARBA" id="ARBA00051200"/>
    </source>
</evidence>
<evidence type="ECO:0000256" key="13">
    <source>
        <dbReference type="ARBA" id="ARBA00050403"/>
    </source>
</evidence>